<dbReference type="Gene3D" id="3.90.79.10">
    <property type="entry name" value="Nucleoside Triphosphate Pyrophosphohydrolase"/>
    <property type="match status" value="1"/>
</dbReference>
<sequence length="178" mass="20677">MNFEERELNEEQIFKGVLLDVRKSIVELPNGKKSTREFVVHPGAVAILPVEDDYVYLVEQYRFPIKRHLLEIPAGKFDEIGEEPLECGKRELEEEIGKKAKTWIYLGYIHTTPGFSNELIHLYLVKDFEESEMNLDEDEFLEVKKINIKEFEKMILNNEITDAKTIAAYTRAKLIGGI</sequence>
<dbReference type="GO" id="GO:0016787">
    <property type="term" value="F:hydrolase activity"/>
    <property type="evidence" value="ECO:0007669"/>
    <property type="project" value="UniProtKB-KW"/>
</dbReference>
<evidence type="ECO:0000256" key="1">
    <source>
        <dbReference type="ARBA" id="ARBA00001946"/>
    </source>
</evidence>
<dbReference type="InterPro" id="IPR015797">
    <property type="entry name" value="NUDIX_hydrolase-like_dom_sf"/>
</dbReference>
<dbReference type="PANTHER" id="PTHR11839">
    <property type="entry name" value="UDP/ADP-SUGAR PYROPHOSPHATASE"/>
    <property type="match status" value="1"/>
</dbReference>
<dbReference type="Pfam" id="PF00293">
    <property type="entry name" value="NUDIX"/>
    <property type="match status" value="1"/>
</dbReference>
<dbReference type="InterPro" id="IPR000086">
    <property type="entry name" value="NUDIX_hydrolase_dom"/>
</dbReference>
<gene>
    <name evidence="4" type="ORF">SAMN02745164_00410</name>
</gene>
<dbReference type="OrthoDB" id="9806150at2"/>
<dbReference type="AlphaFoldDB" id="A0A1M4TE04"/>
<proteinExistence type="predicted"/>
<keyword evidence="5" id="KW-1185">Reference proteome</keyword>
<evidence type="ECO:0000313" key="5">
    <source>
        <dbReference type="Proteomes" id="UP000184334"/>
    </source>
</evidence>
<accession>A0A1M4TE04</accession>
<dbReference type="PANTHER" id="PTHR11839:SF18">
    <property type="entry name" value="NUDIX HYDROLASE DOMAIN-CONTAINING PROTEIN"/>
    <property type="match status" value="1"/>
</dbReference>
<comment type="caution">
    <text evidence="4">The sequence shown here is derived from an EMBL/GenBank/DDBJ whole genome shotgun (WGS) entry which is preliminary data.</text>
</comment>
<feature type="domain" description="Nudix hydrolase" evidence="3">
    <location>
        <begin position="39"/>
        <end position="168"/>
    </location>
</feature>
<dbReference type="GO" id="GO:0005829">
    <property type="term" value="C:cytosol"/>
    <property type="evidence" value="ECO:0007669"/>
    <property type="project" value="TreeGrafter"/>
</dbReference>
<evidence type="ECO:0000313" key="4">
    <source>
        <dbReference type="EMBL" id="SHE42673.1"/>
    </source>
</evidence>
<dbReference type="SUPFAM" id="SSF55811">
    <property type="entry name" value="Nudix"/>
    <property type="match status" value="1"/>
</dbReference>
<dbReference type="PROSITE" id="PS51462">
    <property type="entry name" value="NUDIX"/>
    <property type="match status" value="1"/>
</dbReference>
<dbReference type="EMBL" id="FQUI01000004">
    <property type="protein sequence ID" value="SHE42673.1"/>
    <property type="molecule type" value="Genomic_DNA"/>
</dbReference>
<organism evidence="4 5">
    <name type="scientific">Marinitoga hydrogenitolerans (strain DSM 16785 / JCM 12826 / AT1271)</name>
    <dbReference type="NCBI Taxonomy" id="1122195"/>
    <lineage>
        <taxon>Bacteria</taxon>
        <taxon>Thermotogati</taxon>
        <taxon>Thermotogota</taxon>
        <taxon>Thermotogae</taxon>
        <taxon>Petrotogales</taxon>
        <taxon>Petrotogaceae</taxon>
        <taxon>Marinitoga</taxon>
    </lineage>
</organism>
<comment type="cofactor">
    <cofactor evidence="1">
        <name>Mg(2+)</name>
        <dbReference type="ChEBI" id="CHEBI:18420"/>
    </cofactor>
</comment>
<evidence type="ECO:0000259" key="3">
    <source>
        <dbReference type="PROSITE" id="PS51462"/>
    </source>
</evidence>
<reference evidence="4" key="1">
    <citation type="submission" date="2016-11" db="EMBL/GenBank/DDBJ databases">
        <authorList>
            <person name="Varghese N."/>
            <person name="Submissions S."/>
        </authorList>
    </citation>
    <scope>NUCLEOTIDE SEQUENCE [LARGE SCALE GENOMIC DNA]</scope>
    <source>
        <strain evidence="4">DSM 16785</strain>
    </source>
</reference>
<protein>
    <submittedName>
        <fullName evidence="4">ADP-ribose pyrophosphatase</fullName>
    </submittedName>
</protein>
<dbReference type="FunFam" id="3.90.79.10:FF:000024">
    <property type="entry name" value="ADP-ribose pyrophosphatase"/>
    <property type="match status" value="1"/>
</dbReference>
<dbReference type="RefSeq" id="WP_072862933.1">
    <property type="nucleotide sequence ID" value="NZ_FQUI01000004.1"/>
</dbReference>
<dbReference type="Proteomes" id="UP000184334">
    <property type="component" value="Unassembled WGS sequence"/>
</dbReference>
<keyword evidence="2" id="KW-0378">Hydrolase</keyword>
<name>A0A1M4TE04_MARH1</name>
<dbReference type="GO" id="GO:0019693">
    <property type="term" value="P:ribose phosphate metabolic process"/>
    <property type="evidence" value="ECO:0007669"/>
    <property type="project" value="TreeGrafter"/>
</dbReference>
<dbReference type="STRING" id="1122195.SAMN02745164_00410"/>
<dbReference type="GO" id="GO:0006753">
    <property type="term" value="P:nucleoside phosphate metabolic process"/>
    <property type="evidence" value="ECO:0007669"/>
    <property type="project" value="TreeGrafter"/>
</dbReference>
<evidence type="ECO:0000256" key="2">
    <source>
        <dbReference type="ARBA" id="ARBA00022801"/>
    </source>
</evidence>